<sequence>MTRAQHGLVTWEVLGRLFVAHFREEVGVVSSGLQRPQSRLDLRVPVNGCVTNLTGCA</sequence>
<evidence type="ECO:0000313" key="2">
    <source>
        <dbReference type="Proteomes" id="UP001266305"/>
    </source>
</evidence>
<feature type="non-terminal residue" evidence="1">
    <location>
        <position position="57"/>
    </location>
</feature>
<gene>
    <name evidence="1" type="ORF">P7K49_035556</name>
</gene>
<proteinExistence type="predicted"/>
<keyword evidence="2" id="KW-1185">Reference proteome</keyword>
<dbReference type="Proteomes" id="UP001266305">
    <property type="component" value="Unassembled WGS sequence"/>
</dbReference>
<evidence type="ECO:0000313" key="1">
    <source>
        <dbReference type="EMBL" id="KAK2086131.1"/>
    </source>
</evidence>
<protein>
    <submittedName>
        <fullName evidence="1">Uncharacterized protein</fullName>
    </submittedName>
</protein>
<organism evidence="1 2">
    <name type="scientific">Saguinus oedipus</name>
    <name type="common">Cotton-top tamarin</name>
    <name type="synonym">Oedipomidas oedipus</name>
    <dbReference type="NCBI Taxonomy" id="9490"/>
    <lineage>
        <taxon>Eukaryota</taxon>
        <taxon>Metazoa</taxon>
        <taxon>Chordata</taxon>
        <taxon>Craniata</taxon>
        <taxon>Vertebrata</taxon>
        <taxon>Euteleostomi</taxon>
        <taxon>Mammalia</taxon>
        <taxon>Eutheria</taxon>
        <taxon>Euarchontoglires</taxon>
        <taxon>Primates</taxon>
        <taxon>Haplorrhini</taxon>
        <taxon>Platyrrhini</taxon>
        <taxon>Cebidae</taxon>
        <taxon>Callitrichinae</taxon>
        <taxon>Saguinus</taxon>
    </lineage>
</organism>
<comment type="caution">
    <text evidence="1">The sequence shown here is derived from an EMBL/GenBank/DDBJ whole genome shotgun (WGS) entry which is preliminary data.</text>
</comment>
<accession>A0ABQ9TMY6</accession>
<reference evidence="1 2" key="1">
    <citation type="submission" date="2023-05" db="EMBL/GenBank/DDBJ databases">
        <title>B98-5 Cell Line De Novo Hybrid Assembly: An Optical Mapping Approach.</title>
        <authorList>
            <person name="Kananen K."/>
            <person name="Auerbach J.A."/>
            <person name="Kautto E."/>
            <person name="Blachly J.S."/>
        </authorList>
    </citation>
    <scope>NUCLEOTIDE SEQUENCE [LARGE SCALE GENOMIC DNA]</scope>
    <source>
        <strain evidence="1">B95-8</strain>
        <tissue evidence="1">Cell line</tissue>
    </source>
</reference>
<name>A0ABQ9TMY6_SAGOE</name>
<dbReference type="EMBL" id="JASSZA010000020">
    <property type="protein sequence ID" value="KAK2086131.1"/>
    <property type="molecule type" value="Genomic_DNA"/>
</dbReference>